<dbReference type="GO" id="GO:0008984">
    <property type="term" value="F:protein-glutamate methylesterase activity"/>
    <property type="evidence" value="ECO:0007669"/>
    <property type="project" value="InterPro"/>
</dbReference>
<feature type="coiled-coil region" evidence="2">
    <location>
        <begin position="644"/>
        <end position="720"/>
    </location>
</feature>
<dbReference type="GO" id="GO:0008757">
    <property type="term" value="F:S-adenosylmethionine-dependent methyltransferase activity"/>
    <property type="evidence" value="ECO:0007669"/>
    <property type="project" value="InterPro"/>
</dbReference>
<gene>
    <name evidence="6" type="ORF">EHT25_08740</name>
</gene>
<dbReference type="SUPFAM" id="SSF47757">
    <property type="entry name" value="Chemotaxis receptor methyltransferase CheR, N-terminal domain"/>
    <property type="match status" value="1"/>
</dbReference>
<dbReference type="SUPFAM" id="SSF52738">
    <property type="entry name" value="Methylesterase CheB, C-terminal domain"/>
    <property type="match status" value="1"/>
</dbReference>
<dbReference type="CDD" id="cd00130">
    <property type="entry name" value="PAS"/>
    <property type="match status" value="1"/>
</dbReference>
<evidence type="ECO:0000259" key="4">
    <source>
        <dbReference type="PROSITE" id="PS50122"/>
    </source>
</evidence>
<evidence type="ECO:0000313" key="6">
    <source>
        <dbReference type="EMBL" id="RRB07846.1"/>
    </source>
</evidence>
<dbReference type="Pfam" id="PF08447">
    <property type="entry name" value="PAS_3"/>
    <property type="match status" value="1"/>
</dbReference>
<dbReference type="AlphaFoldDB" id="A0A3P1C455"/>
<dbReference type="InterPro" id="IPR022641">
    <property type="entry name" value="CheR_N"/>
</dbReference>
<evidence type="ECO:0000256" key="1">
    <source>
        <dbReference type="PROSITE-ProRule" id="PRU00050"/>
    </source>
</evidence>
<dbReference type="InterPro" id="IPR013655">
    <property type="entry name" value="PAS_fold_3"/>
</dbReference>
<dbReference type="Pfam" id="PF01739">
    <property type="entry name" value="CheR"/>
    <property type="match status" value="1"/>
</dbReference>
<dbReference type="Pfam" id="PF03705">
    <property type="entry name" value="CheR_N"/>
    <property type="match status" value="1"/>
</dbReference>
<dbReference type="InterPro" id="IPR029063">
    <property type="entry name" value="SAM-dependent_MTases_sf"/>
</dbReference>
<dbReference type="SUPFAM" id="SSF55785">
    <property type="entry name" value="PYP-like sensor domain (PAS domain)"/>
    <property type="match status" value="2"/>
</dbReference>
<dbReference type="GO" id="GO:0006935">
    <property type="term" value="P:chemotaxis"/>
    <property type="evidence" value="ECO:0007669"/>
    <property type="project" value="InterPro"/>
</dbReference>
<dbReference type="InterPro" id="IPR035909">
    <property type="entry name" value="CheB_C"/>
</dbReference>
<dbReference type="SMART" id="SM00138">
    <property type="entry name" value="MeTrc"/>
    <property type="match status" value="1"/>
</dbReference>
<sequence>MPNTLENTPSLLVGIGASAGGVEALISFFEQVPPQSGIAYIVILHLSPDYDSQLTQILQNVTPISVCQVTQKQRVVADQIYVIAPNQHLEMQDGHIAVLPNMTVEDRRAPVDILFRTLAESHGSRATAVILSGTGANGSMGLKRIKEKGGAVFVQNPYEAAFTEMPRNAIATELVDDVLPVAHIPARLITYHQNLGTVVISQEVQLRPEDQQQALREVFTQLRLRTGHDFSNYKRPTLLRRLERRINVRNLPNLSAYAAYLYEHPQETTALLKDLLISVTNFFRDKAVFTALEQEVLPRLIQEKKAGDTLRIWVAGCATGEEAYSLAMLCAEATSVVIDAPSVQIFATDLDEAAIATAREGLYTLNDAADVPPERLRRFFTAEGDSFRISREIRELVLFAHHNVLKDPPFSRLDLISCRNLLIYLNQTAQERVLETFHFALNPGAYLVLGQSETVETTKDLYANVHREYHMYQSRPVRGRRYLVPEHVPRLVPEKKTPLIPQGNESTGQRLNFGDLHLALLEQYAPPSIIVNDEYDILHITERAGRYLHFAGGEVSKNLLRLIRPELRLELRTAFYQASQQQTNVEARHLKLQLEERIETLTLHVRPVLGTVNPARGYFLVLFEPVSEESNPPRPVVASVEPIARQLEEELIRVKAQLRASNEHYELQAEALKASNEELQAMNEELRSAAEELETSKEELQSINEELTTVNQELKVKVEEVSLSSNNLRNLINSTHIATLFLDRSLRVNLFTSTTREIFNLIPTDFGRPLTDITHQLDYDQLSIDAEKVLTTLQTVEQEVSTTNGRTFIMRILPYRTAEDRINGVVITFVDISRRKAAEEALRASEERFRLFILASSDSLFKMNADWTEMSHLQGNDFLVDPNQPGLPWLDQYIPSEDRPQVKATIQQSIENKETFELKHRVIRQDGTVGWAFLRAIPILNAAGAITEWFGAASDITHRPPTD</sequence>
<dbReference type="InterPro" id="IPR035965">
    <property type="entry name" value="PAS-like_dom_sf"/>
</dbReference>
<dbReference type="InterPro" id="IPR000673">
    <property type="entry name" value="Sig_transdc_resp-reg_Me-estase"/>
</dbReference>
<feature type="domain" description="CheR-type methyltransferase" evidence="5">
    <location>
        <begin position="203"/>
        <end position="455"/>
    </location>
</feature>
<dbReference type="Gene3D" id="3.30.450.20">
    <property type="entry name" value="PAS domain"/>
    <property type="match status" value="2"/>
</dbReference>
<dbReference type="NCBIfam" id="TIGR00229">
    <property type="entry name" value="sensory_box"/>
    <property type="match status" value="1"/>
</dbReference>
<dbReference type="RefSeq" id="WP_124873346.1">
    <property type="nucleotide sequence ID" value="NZ_RQJO01000007.1"/>
</dbReference>
<dbReference type="PROSITE" id="PS50113">
    <property type="entry name" value="PAC"/>
    <property type="match status" value="2"/>
</dbReference>
<dbReference type="Gene3D" id="3.40.50.150">
    <property type="entry name" value="Vaccinia Virus protein VP39"/>
    <property type="match status" value="1"/>
</dbReference>
<evidence type="ECO:0000259" key="3">
    <source>
        <dbReference type="PROSITE" id="PS50113"/>
    </source>
</evidence>
<dbReference type="PANTHER" id="PTHR24422:SF27">
    <property type="entry name" value="PROTEIN-GLUTAMATE O-METHYLTRANSFERASE"/>
    <property type="match status" value="1"/>
</dbReference>
<dbReference type="PROSITE" id="PS50122">
    <property type="entry name" value="CHEB"/>
    <property type="match status" value="1"/>
</dbReference>
<dbReference type="PRINTS" id="PR00996">
    <property type="entry name" value="CHERMTFRASE"/>
</dbReference>
<dbReference type="InterPro" id="IPR022642">
    <property type="entry name" value="CheR_C"/>
</dbReference>
<accession>A0A3P1C455</accession>
<keyword evidence="2" id="KW-0175">Coiled coil</keyword>
<dbReference type="CDD" id="cd02440">
    <property type="entry name" value="AdoMet_MTases"/>
    <property type="match status" value="1"/>
</dbReference>
<dbReference type="Proteomes" id="UP000271925">
    <property type="component" value="Unassembled WGS sequence"/>
</dbReference>
<proteinExistence type="predicted"/>
<dbReference type="InterPro" id="IPR000780">
    <property type="entry name" value="CheR_MeTrfase"/>
</dbReference>
<dbReference type="Gene3D" id="3.40.50.180">
    <property type="entry name" value="Methylesterase CheB, C-terminal domain"/>
    <property type="match status" value="1"/>
</dbReference>
<dbReference type="InterPro" id="IPR000014">
    <property type="entry name" value="PAS"/>
</dbReference>
<dbReference type="PANTHER" id="PTHR24422">
    <property type="entry name" value="CHEMOTAXIS PROTEIN METHYLTRANSFERASE"/>
    <property type="match status" value="1"/>
</dbReference>
<dbReference type="PROSITE" id="PS50123">
    <property type="entry name" value="CHER"/>
    <property type="match status" value="1"/>
</dbReference>
<name>A0A3P1C455_9BACT</name>
<dbReference type="InterPro" id="IPR050903">
    <property type="entry name" value="Bact_Chemotaxis_MeTrfase"/>
</dbReference>
<dbReference type="GO" id="GO:0000156">
    <property type="term" value="F:phosphorelay response regulator activity"/>
    <property type="evidence" value="ECO:0007669"/>
    <property type="project" value="InterPro"/>
</dbReference>
<dbReference type="GO" id="GO:0005737">
    <property type="term" value="C:cytoplasm"/>
    <property type="evidence" value="ECO:0007669"/>
    <property type="project" value="InterPro"/>
</dbReference>
<keyword evidence="7" id="KW-1185">Reference proteome</keyword>
<feature type="domain" description="PAC" evidence="3">
    <location>
        <begin position="794"/>
        <end position="844"/>
    </location>
</feature>
<feature type="domain" description="PAC" evidence="3">
    <location>
        <begin position="916"/>
        <end position="963"/>
    </location>
</feature>
<dbReference type="SMART" id="SM00086">
    <property type="entry name" value="PAC"/>
    <property type="match status" value="2"/>
</dbReference>
<dbReference type="CDD" id="cd16434">
    <property type="entry name" value="CheB-CheR_fusion"/>
    <property type="match status" value="1"/>
</dbReference>
<dbReference type="Pfam" id="PF13596">
    <property type="entry name" value="PAS_10"/>
    <property type="match status" value="1"/>
</dbReference>
<dbReference type="Pfam" id="PF01339">
    <property type="entry name" value="CheB_methylest"/>
    <property type="match status" value="1"/>
</dbReference>
<dbReference type="SUPFAM" id="SSF53335">
    <property type="entry name" value="S-adenosyl-L-methionine-dependent methyltransferases"/>
    <property type="match status" value="1"/>
</dbReference>
<dbReference type="SMART" id="SM00091">
    <property type="entry name" value="PAS"/>
    <property type="match status" value="2"/>
</dbReference>
<dbReference type="InterPro" id="IPR000700">
    <property type="entry name" value="PAS-assoc_C"/>
</dbReference>
<comment type="caution">
    <text evidence="6">The sequence shown here is derived from an EMBL/GenBank/DDBJ whole genome shotgun (WGS) entry which is preliminary data.</text>
</comment>
<evidence type="ECO:0000259" key="5">
    <source>
        <dbReference type="PROSITE" id="PS50123"/>
    </source>
</evidence>
<organism evidence="6 7">
    <name type="scientific">Larkinella rosea</name>
    <dbReference type="NCBI Taxonomy" id="2025312"/>
    <lineage>
        <taxon>Bacteria</taxon>
        <taxon>Pseudomonadati</taxon>
        <taxon>Bacteroidota</taxon>
        <taxon>Cytophagia</taxon>
        <taxon>Cytophagales</taxon>
        <taxon>Spirosomataceae</taxon>
        <taxon>Larkinella</taxon>
    </lineage>
</organism>
<dbReference type="OrthoDB" id="9816309at2"/>
<dbReference type="InterPro" id="IPR001610">
    <property type="entry name" value="PAC"/>
</dbReference>
<evidence type="ECO:0000313" key="7">
    <source>
        <dbReference type="Proteomes" id="UP000271925"/>
    </source>
</evidence>
<reference evidence="6 7" key="1">
    <citation type="submission" date="2018-11" db="EMBL/GenBank/DDBJ databases">
        <authorList>
            <person name="Zhou Z."/>
            <person name="Wang G."/>
        </authorList>
    </citation>
    <scope>NUCLEOTIDE SEQUENCE [LARGE SCALE GENOMIC DNA]</scope>
    <source>
        <strain evidence="6 7">KCTC52004</strain>
    </source>
</reference>
<dbReference type="EMBL" id="RQJO01000007">
    <property type="protein sequence ID" value="RRB07846.1"/>
    <property type="molecule type" value="Genomic_DNA"/>
</dbReference>
<protein>
    <submittedName>
        <fullName evidence="6">PAS domain S-box protein</fullName>
    </submittedName>
</protein>
<feature type="domain" description="CheB-type methylesterase" evidence="4">
    <location>
        <begin position="6"/>
        <end position="190"/>
    </location>
</feature>
<comment type="caution">
    <text evidence="1">Lacks conserved residue(s) required for the propagation of feature annotation.</text>
</comment>
<evidence type="ECO:0000256" key="2">
    <source>
        <dbReference type="SAM" id="Coils"/>
    </source>
</evidence>